<dbReference type="EMBL" id="CP097899">
    <property type="protein sequence ID" value="URN93647.1"/>
    <property type="molecule type" value="Genomic_DNA"/>
</dbReference>
<keyword evidence="4 8" id="KW-0732">Signal</keyword>
<keyword evidence="6" id="KW-0564">Palmitate</keyword>
<dbReference type="InterPro" id="IPR057336">
    <property type="entry name" value="GerAC_N"/>
</dbReference>
<evidence type="ECO:0000256" key="5">
    <source>
        <dbReference type="ARBA" id="ARBA00023136"/>
    </source>
</evidence>
<evidence type="ECO:0000313" key="12">
    <source>
        <dbReference type="Proteomes" id="UP001056756"/>
    </source>
</evidence>
<feature type="signal peptide" evidence="8">
    <location>
        <begin position="1"/>
        <end position="20"/>
    </location>
</feature>
<dbReference type="GO" id="GO:0009847">
    <property type="term" value="P:spore germination"/>
    <property type="evidence" value="ECO:0007669"/>
    <property type="project" value="InterPro"/>
</dbReference>
<keyword evidence="3" id="KW-0309">Germination</keyword>
<comment type="similarity">
    <text evidence="2">Belongs to the GerABKC lipoprotein family.</text>
</comment>
<dbReference type="InterPro" id="IPR046953">
    <property type="entry name" value="Spore_GerAC-like_C"/>
</dbReference>
<evidence type="ECO:0000313" key="11">
    <source>
        <dbReference type="EMBL" id="URN93647.1"/>
    </source>
</evidence>
<accession>A0A9J6ZC81</accession>
<evidence type="ECO:0000256" key="3">
    <source>
        <dbReference type="ARBA" id="ARBA00022544"/>
    </source>
</evidence>
<evidence type="ECO:0000256" key="7">
    <source>
        <dbReference type="ARBA" id="ARBA00023288"/>
    </source>
</evidence>
<feature type="domain" description="Spore germination protein N-terminal" evidence="10">
    <location>
        <begin position="25"/>
        <end position="198"/>
    </location>
</feature>
<evidence type="ECO:0000256" key="6">
    <source>
        <dbReference type="ARBA" id="ARBA00023139"/>
    </source>
</evidence>
<dbReference type="InterPro" id="IPR038501">
    <property type="entry name" value="Spore_GerAC_C_sf"/>
</dbReference>
<evidence type="ECO:0000259" key="10">
    <source>
        <dbReference type="Pfam" id="PF25198"/>
    </source>
</evidence>
<evidence type="ECO:0000256" key="8">
    <source>
        <dbReference type="SAM" id="SignalP"/>
    </source>
</evidence>
<dbReference type="GO" id="GO:0016020">
    <property type="term" value="C:membrane"/>
    <property type="evidence" value="ECO:0007669"/>
    <property type="project" value="UniProtKB-SubCell"/>
</dbReference>
<keyword evidence="5" id="KW-0472">Membrane</keyword>
<keyword evidence="7" id="KW-0449">Lipoprotein</keyword>
<gene>
    <name evidence="11" type="ORF">NAG76_17710</name>
</gene>
<feature type="domain" description="Spore germination GerAC-like C-terminal" evidence="9">
    <location>
        <begin position="219"/>
        <end position="376"/>
    </location>
</feature>
<sequence>MLRKSIVVLVLLFESLLVSGCSSTDVKSIEKLNYVSSIGVDYVDGEYHSYIQLLEFLTVAKTDNKQQAPSNIWIGEGIGLSFEDSLFDLYRTSQEKIYWGHMTAIVISESAFKQGIGKIYDSFVRYYEFRLTPWVYGTRESVKDIFSTSGFYQQSPLATILHEPQGVYSQNSLIKSVRLHRLISQINESGFTSCIPTLVVNNNQWVETNKAEPKLMIDGAFFLKNEEFRSYIPLEKLNGLRWIQPGTIRASIAIPSKEDEDVQMVVDKPKTKLKLVQEGNKPQYNILMKATGSIISRTNNNLTGLQQLTNETKSAIEKEIREVYQIGLSEQTDILNLEYTLYRTDNKKWKAMSPVEETLLTENTINDIKIDLNITHSSSMKNSRMGRSN</sequence>
<proteinExistence type="inferred from homology"/>
<dbReference type="InterPro" id="IPR008844">
    <property type="entry name" value="Spore_GerAC-like"/>
</dbReference>
<feature type="chain" id="PRO_5039908043" evidence="8">
    <location>
        <begin position="21"/>
        <end position="389"/>
    </location>
</feature>
<organism evidence="11 12">
    <name type="scientific">Candidatus Pristimantibacillus lignocellulolyticus</name>
    <dbReference type="NCBI Taxonomy" id="2994561"/>
    <lineage>
        <taxon>Bacteria</taxon>
        <taxon>Bacillati</taxon>
        <taxon>Bacillota</taxon>
        <taxon>Bacilli</taxon>
        <taxon>Bacillales</taxon>
        <taxon>Paenibacillaceae</taxon>
        <taxon>Candidatus Pristimantibacillus</taxon>
    </lineage>
</organism>
<protein>
    <submittedName>
        <fullName evidence="11">Ger(X)C family spore germination protein</fullName>
    </submittedName>
</protein>
<dbReference type="PANTHER" id="PTHR35789">
    <property type="entry name" value="SPORE GERMINATION PROTEIN B3"/>
    <property type="match status" value="1"/>
</dbReference>
<dbReference type="Pfam" id="PF25198">
    <property type="entry name" value="Spore_GerAC_N"/>
    <property type="match status" value="1"/>
</dbReference>
<reference evidence="11" key="1">
    <citation type="submission" date="2022-05" db="EMBL/GenBank/DDBJ databases">
        <title>Novel bacterial taxa in a minimal lignocellulolytic consortium and its capacity to transform plastics disclosed by genome-resolved metagenomics.</title>
        <authorList>
            <person name="Rodriguez C.A.D."/>
            <person name="Diaz-Garcia L."/>
            <person name="Herrera K."/>
            <person name="Tarazona N.A."/>
            <person name="Sproer C."/>
            <person name="Overmann J."/>
            <person name="Jimenez D.J."/>
        </authorList>
    </citation>
    <scope>NUCLEOTIDE SEQUENCE</scope>
    <source>
        <strain evidence="11">MAG5</strain>
    </source>
</reference>
<dbReference type="KEGG" id="plig:NAG76_17710"/>
<name>A0A9J6ZC81_9BACL</name>
<evidence type="ECO:0000256" key="4">
    <source>
        <dbReference type="ARBA" id="ARBA00022729"/>
    </source>
</evidence>
<dbReference type="Pfam" id="PF05504">
    <property type="entry name" value="Spore_GerAC"/>
    <property type="match status" value="1"/>
</dbReference>
<evidence type="ECO:0000256" key="2">
    <source>
        <dbReference type="ARBA" id="ARBA00007886"/>
    </source>
</evidence>
<dbReference type="AlphaFoldDB" id="A0A9J6ZC81"/>
<dbReference type="PANTHER" id="PTHR35789:SF1">
    <property type="entry name" value="SPORE GERMINATION PROTEIN B3"/>
    <property type="match status" value="1"/>
</dbReference>
<dbReference type="NCBIfam" id="TIGR02887">
    <property type="entry name" value="spore_ger_x_C"/>
    <property type="match status" value="1"/>
</dbReference>
<dbReference type="Gene3D" id="3.30.300.210">
    <property type="entry name" value="Nutrient germinant receptor protein C, domain 3"/>
    <property type="match status" value="1"/>
</dbReference>
<comment type="subcellular location">
    <subcellularLocation>
        <location evidence="1">Membrane</location>
        <topology evidence="1">Lipid-anchor</topology>
    </subcellularLocation>
</comment>
<evidence type="ECO:0000256" key="1">
    <source>
        <dbReference type="ARBA" id="ARBA00004635"/>
    </source>
</evidence>
<dbReference type="Proteomes" id="UP001056756">
    <property type="component" value="Chromosome"/>
</dbReference>
<evidence type="ECO:0000259" key="9">
    <source>
        <dbReference type="Pfam" id="PF05504"/>
    </source>
</evidence>